<dbReference type="SUPFAM" id="SSF55961">
    <property type="entry name" value="Bet v1-like"/>
    <property type="match status" value="1"/>
</dbReference>
<dbReference type="Pfam" id="PF03364">
    <property type="entry name" value="Polyketide_cyc"/>
    <property type="match status" value="1"/>
</dbReference>
<protein>
    <recommendedName>
        <fullName evidence="1">Coenzyme Q-binding protein COQ10 START domain-containing protein</fullName>
    </recommendedName>
</protein>
<feature type="domain" description="Coenzyme Q-binding protein COQ10 START" evidence="1">
    <location>
        <begin position="72"/>
        <end position="209"/>
    </location>
</feature>
<evidence type="ECO:0000313" key="2">
    <source>
        <dbReference type="EMBL" id="VAW75159.1"/>
    </source>
</evidence>
<evidence type="ECO:0000259" key="1">
    <source>
        <dbReference type="Pfam" id="PF03364"/>
    </source>
</evidence>
<sequence>MMQTMFVGWRKKCLVLVTVLAAKGAAALTCATSPAVPDWDMVYHSDTLRLYEPAHLTGPPELIASVQWRTLPEPLYRIIWNYAQFQQNIPGVRKSEVLLTENGHKWVYQQLELPGPLKDRHYILESSNTDSLPEQHHYQVKWKLSQRFPLPDDNLVSPSAFSGCWNIQAAGKDGLIAQYRIQLDPAGNVPRWIAQRGMRRYVKQLVEQLHHQLLAPEDRKP</sequence>
<dbReference type="EMBL" id="UOFN01000046">
    <property type="protein sequence ID" value="VAW75159.1"/>
    <property type="molecule type" value="Genomic_DNA"/>
</dbReference>
<dbReference type="InterPro" id="IPR023393">
    <property type="entry name" value="START-like_dom_sf"/>
</dbReference>
<dbReference type="InterPro" id="IPR005031">
    <property type="entry name" value="COQ10_START"/>
</dbReference>
<gene>
    <name evidence="2" type="ORF">MNBD_GAMMA15-1945</name>
</gene>
<organism evidence="2">
    <name type="scientific">hydrothermal vent metagenome</name>
    <dbReference type="NCBI Taxonomy" id="652676"/>
    <lineage>
        <taxon>unclassified sequences</taxon>
        <taxon>metagenomes</taxon>
        <taxon>ecological metagenomes</taxon>
    </lineage>
</organism>
<reference evidence="2" key="1">
    <citation type="submission" date="2018-06" db="EMBL/GenBank/DDBJ databases">
        <authorList>
            <person name="Zhirakovskaya E."/>
        </authorList>
    </citation>
    <scope>NUCLEOTIDE SEQUENCE</scope>
</reference>
<proteinExistence type="predicted"/>
<dbReference type="AlphaFoldDB" id="A0A3B0YLM1"/>
<dbReference type="Gene3D" id="3.30.530.20">
    <property type="match status" value="1"/>
</dbReference>
<name>A0A3B0YLM1_9ZZZZ</name>
<accession>A0A3B0YLM1</accession>